<evidence type="ECO:0000313" key="2">
    <source>
        <dbReference type="Proteomes" id="UP000236291"/>
    </source>
</evidence>
<reference evidence="1 2" key="1">
    <citation type="journal article" date="2014" name="Am. J. Bot.">
        <title>Genome assembly and annotation for red clover (Trifolium pratense; Fabaceae).</title>
        <authorList>
            <person name="Istvanek J."/>
            <person name="Jaros M."/>
            <person name="Krenek A."/>
            <person name="Repkova J."/>
        </authorList>
    </citation>
    <scope>NUCLEOTIDE SEQUENCE [LARGE SCALE GENOMIC DNA]</scope>
    <source>
        <strain evidence="2">cv. Tatra</strain>
        <tissue evidence="1">Young leaves</tissue>
    </source>
</reference>
<name>A0A2K3MD30_TRIPR</name>
<dbReference type="EMBL" id="ASHM01057453">
    <property type="protein sequence ID" value="PNX88701.1"/>
    <property type="molecule type" value="Genomic_DNA"/>
</dbReference>
<proteinExistence type="predicted"/>
<organism evidence="1 2">
    <name type="scientific">Trifolium pratense</name>
    <name type="common">Red clover</name>
    <dbReference type="NCBI Taxonomy" id="57577"/>
    <lineage>
        <taxon>Eukaryota</taxon>
        <taxon>Viridiplantae</taxon>
        <taxon>Streptophyta</taxon>
        <taxon>Embryophyta</taxon>
        <taxon>Tracheophyta</taxon>
        <taxon>Spermatophyta</taxon>
        <taxon>Magnoliopsida</taxon>
        <taxon>eudicotyledons</taxon>
        <taxon>Gunneridae</taxon>
        <taxon>Pentapetalae</taxon>
        <taxon>rosids</taxon>
        <taxon>fabids</taxon>
        <taxon>Fabales</taxon>
        <taxon>Fabaceae</taxon>
        <taxon>Papilionoideae</taxon>
        <taxon>50 kb inversion clade</taxon>
        <taxon>NPAAA clade</taxon>
        <taxon>Hologalegina</taxon>
        <taxon>IRL clade</taxon>
        <taxon>Trifolieae</taxon>
        <taxon>Trifolium</taxon>
    </lineage>
</organism>
<sequence>SGSLMIYWEKRGEKAILDAAAFDGDGVLSGDWRQWPWEEDGRVTPEGTSI</sequence>
<reference evidence="1 2" key="2">
    <citation type="journal article" date="2017" name="Front. Plant Sci.">
        <title>Gene Classification and Mining of Molecular Markers Useful in Red Clover (Trifolium pratense) Breeding.</title>
        <authorList>
            <person name="Istvanek J."/>
            <person name="Dluhosova J."/>
            <person name="Dluhos P."/>
            <person name="Patkova L."/>
            <person name="Nedelnik J."/>
            <person name="Repkova J."/>
        </authorList>
    </citation>
    <scope>NUCLEOTIDE SEQUENCE [LARGE SCALE GENOMIC DNA]</scope>
    <source>
        <strain evidence="2">cv. Tatra</strain>
        <tissue evidence="1">Young leaves</tissue>
    </source>
</reference>
<comment type="caution">
    <text evidence="1">The sequence shown here is derived from an EMBL/GenBank/DDBJ whole genome shotgun (WGS) entry which is preliminary data.</text>
</comment>
<dbReference type="Proteomes" id="UP000236291">
    <property type="component" value="Unassembled WGS sequence"/>
</dbReference>
<protein>
    <submittedName>
        <fullName evidence="1">Uncharacterized protein</fullName>
    </submittedName>
</protein>
<feature type="non-terminal residue" evidence="1">
    <location>
        <position position="1"/>
    </location>
</feature>
<accession>A0A2K3MD30</accession>
<evidence type="ECO:0000313" key="1">
    <source>
        <dbReference type="EMBL" id="PNX88701.1"/>
    </source>
</evidence>
<dbReference type="AlphaFoldDB" id="A0A2K3MD30"/>
<gene>
    <name evidence="1" type="ORF">L195_g044813</name>
</gene>